<comment type="subcellular location">
    <subcellularLocation>
        <location evidence="1">Cell membrane</location>
        <topology evidence="1">Multi-pass membrane protein</topology>
    </subcellularLocation>
</comment>
<accession>A0A516G8X8</accession>
<evidence type="ECO:0000256" key="7">
    <source>
        <dbReference type="SAM" id="Phobius"/>
    </source>
</evidence>
<keyword evidence="4 7" id="KW-0812">Transmembrane</keyword>
<protein>
    <submittedName>
        <fullName evidence="9">ABC transporter permease</fullName>
    </submittedName>
</protein>
<dbReference type="PANTHER" id="PTHR43738:SF1">
    <property type="entry name" value="HEMIN TRANSPORT SYSTEM PERMEASE PROTEIN HRTB-RELATED"/>
    <property type="match status" value="1"/>
</dbReference>
<feature type="transmembrane region" description="Helical" evidence="7">
    <location>
        <begin position="15"/>
        <end position="40"/>
    </location>
</feature>
<dbReference type="GO" id="GO:0005886">
    <property type="term" value="C:plasma membrane"/>
    <property type="evidence" value="ECO:0007669"/>
    <property type="project" value="UniProtKB-SubCell"/>
</dbReference>
<feature type="transmembrane region" description="Helical" evidence="7">
    <location>
        <begin position="270"/>
        <end position="289"/>
    </location>
</feature>
<feature type="transmembrane region" description="Helical" evidence="7">
    <location>
        <begin position="316"/>
        <end position="338"/>
    </location>
</feature>
<evidence type="ECO:0000256" key="5">
    <source>
        <dbReference type="ARBA" id="ARBA00022989"/>
    </source>
</evidence>
<dbReference type="PANTHER" id="PTHR43738">
    <property type="entry name" value="ABC TRANSPORTER, MEMBRANE PROTEIN"/>
    <property type="match status" value="1"/>
</dbReference>
<evidence type="ECO:0000256" key="6">
    <source>
        <dbReference type="ARBA" id="ARBA00023136"/>
    </source>
</evidence>
<sequence length="386" mass="39694">MFLALRELRFARGRFGLMGLVISLMAVLMVMLSGLSAGLVNDGVSGLKAMPVTAFAFDEGTKQDNAFSRSVVDAEQVATWGHHSQVEAAEPMGVSIVNAVTGDGDQIDLTLFGVAPHSFLAPAISAGQEFGDPAGIVVSDTAREDGIELGTVITLDRIGTELEVVGFTEGQATFGHVDVAYLPLGTWQLIAAGEAPDGAPTSEEVAALDFDAASVVALRAVEGTDLAAGKADVLAAGDADAATTTMMLEEAFNASPGYQAETLTLDMIQWFLYAIGALVVGAFFTVWTIQRGHELAVLRAMGASVRYLLGDALAQAAILLVTFTLGGLVVGIALGSLMPAGMPFSLEAGPIATASAVMVLLGLVGATVAVLRVTRIEPLAALGGAR</sequence>
<evidence type="ECO:0000256" key="2">
    <source>
        <dbReference type="ARBA" id="ARBA00022448"/>
    </source>
</evidence>
<dbReference type="EMBL" id="CP041616">
    <property type="protein sequence ID" value="QDO87978.1"/>
    <property type="molecule type" value="Genomic_DNA"/>
</dbReference>
<evidence type="ECO:0000256" key="3">
    <source>
        <dbReference type="ARBA" id="ARBA00022475"/>
    </source>
</evidence>
<keyword evidence="6 7" id="KW-0472">Membrane</keyword>
<reference evidence="9 10" key="1">
    <citation type="submission" date="2019-07" db="EMBL/GenBank/DDBJ databases">
        <title>complete genome sequencing of Ornithinimicrobium sp. H23M54.</title>
        <authorList>
            <person name="Bae J.-W."/>
            <person name="Lee S.-Y."/>
        </authorList>
    </citation>
    <scope>NUCLEOTIDE SEQUENCE [LARGE SCALE GENOMIC DNA]</scope>
    <source>
        <strain evidence="9 10">H23M54</strain>
    </source>
</reference>
<proteinExistence type="predicted"/>
<evidence type="ECO:0000259" key="8">
    <source>
        <dbReference type="Pfam" id="PF02687"/>
    </source>
</evidence>
<feature type="transmembrane region" description="Helical" evidence="7">
    <location>
        <begin position="350"/>
        <end position="371"/>
    </location>
</feature>
<evidence type="ECO:0000313" key="10">
    <source>
        <dbReference type="Proteomes" id="UP000315395"/>
    </source>
</evidence>
<keyword evidence="3" id="KW-1003">Cell membrane</keyword>
<dbReference type="RefSeq" id="WP_143782653.1">
    <property type="nucleotide sequence ID" value="NZ_CP041616.1"/>
</dbReference>
<dbReference type="InterPro" id="IPR051125">
    <property type="entry name" value="ABC-4/HrtB_transporter"/>
</dbReference>
<keyword evidence="5 7" id="KW-1133">Transmembrane helix</keyword>
<name>A0A516G8X8_9MICO</name>
<evidence type="ECO:0000256" key="1">
    <source>
        <dbReference type="ARBA" id="ARBA00004651"/>
    </source>
</evidence>
<dbReference type="KEGG" id="orz:FNH13_06165"/>
<evidence type="ECO:0000313" key="9">
    <source>
        <dbReference type="EMBL" id="QDO87978.1"/>
    </source>
</evidence>
<dbReference type="Proteomes" id="UP000315395">
    <property type="component" value="Chromosome"/>
</dbReference>
<gene>
    <name evidence="9" type="ORF">FNH13_06165</name>
</gene>
<evidence type="ECO:0000256" key="4">
    <source>
        <dbReference type="ARBA" id="ARBA00022692"/>
    </source>
</evidence>
<keyword evidence="2" id="KW-0813">Transport</keyword>
<dbReference type="InterPro" id="IPR003838">
    <property type="entry name" value="ABC3_permease_C"/>
</dbReference>
<dbReference type="OrthoDB" id="5242186at2"/>
<organism evidence="9 10">
    <name type="scientific">Ornithinimicrobium ciconiae</name>
    <dbReference type="NCBI Taxonomy" id="2594265"/>
    <lineage>
        <taxon>Bacteria</taxon>
        <taxon>Bacillati</taxon>
        <taxon>Actinomycetota</taxon>
        <taxon>Actinomycetes</taxon>
        <taxon>Micrococcales</taxon>
        <taxon>Ornithinimicrobiaceae</taxon>
        <taxon>Ornithinimicrobium</taxon>
    </lineage>
</organism>
<keyword evidence="10" id="KW-1185">Reference proteome</keyword>
<dbReference type="Pfam" id="PF02687">
    <property type="entry name" value="FtsX"/>
    <property type="match status" value="1"/>
</dbReference>
<dbReference type="AlphaFoldDB" id="A0A516G8X8"/>
<feature type="domain" description="ABC3 transporter permease C-terminal" evidence="8">
    <location>
        <begin position="270"/>
        <end position="378"/>
    </location>
</feature>